<sequence>MAHALRLARRGLGNVWPNPAVGCVIHRDGHVVGRGWTQPGGRPHAERMALDQAGPLAKGATAYVTLEPCAHHGRTPPCAEGLVQAGIARVVSALTDPDPRVGGRGHRMLRDAGIVVTEGIREAEARELQAGFLSRIQRGRPFVTLKLATSFDGRIATASGESQWITGPSARLHVHALRMTHDAILVGGNTARADRPSLNVRGMTTPRQPVRVVLSSRSLPDLPSEGPAHGPLWQIDASPSEAMEHLARQGITRVFCEGGGVLAASLLGQGLVDQIVGFTAGVVLGGDGLPAVASMQLVRLADAPRFALAETRQVGADLFHRWRRILSTAG</sequence>
<evidence type="ECO:0000256" key="2">
    <source>
        <dbReference type="ARBA" id="ARBA00004882"/>
    </source>
</evidence>
<dbReference type="SUPFAM" id="SSF53597">
    <property type="entry name" value="Dihydrofolate reductase-like"/>
    <property type="match status" value="1"/>
</dbReference>
<comment type="cofactor">
    <cofactor evidence="12">
        <name>Zn(2+)</name>
        <dbReference type="ChEBI" id="CHEBI:29105"/>
    </cofactor>
    <text evidence="12">Binds 1 zinc ion.</text>
</comment>
<evidence type="ECO:0000313" key="15">
    <source>
        <dbReference type="Proteomes" id="UP001595557"/>
    </source>
</evidence>
<evidence type="ECO:0000256" key="3">
    <source>
        <dbReference type="ARBA" id="ARBA00004910"/>
    </source>
</evidence>
<comment type="catalytic activity">
    <reaction evidence="12">
        <text>5-amino-6-(5-phospho-D-ribitylamino)uracil + NADP(+) = 5-amino-6-(5-phospho-D-ribosylamino)uracil + NADPH + H(+)</text>
        <dbReference type="Rhea" id="RHEA:17845"/>
        <dbReference type="ChEBI" id="CHEBI:15378"/>
        <dbReference type="ChEBI" id="CHEBI:57783"/>
        <dbReference type="ChEBI" id="CHEBI:58349"/>
        <dbReference type="ChEBI" id="CHEBI:58421"/>
        <dbReference type="ChEBI" id="CHEBI:58453"/>
        <dbReference type="EC" id="1.1.1.193"/>
    </reaction>
</comment>
<keyword evidence="12 14" id="KW-0378">Hydrolase</keyword>
<dbReference type="InterPro" id="IPR002734">
    <property type="entry name" value="RibDG_C"/>
</dbReference>
<evidence type="ECO:0000256" key="4">
    <source>
        <dbReference type="ARBA" id="ARBA00005259"/>
    </source>
</evidence>
<protein>
    <recommendedName>
        <fullName evidence="12">Riboflavin biosynthesis protein RibD</fullName>
    </recommendedName>
    <domain>
        <recommendedName>
            <fullName evidence="12">Diaminohydroxyphosphoribosylaminopyrimidine deaminase</fullName>
            <shortName evidence="12">DRAP deaminase</shortName>
            <ecNumber evidence="12">3.5.4.26</ecNumber>
        </recommendedName>
        <alternativeName>
            <fullName evidence="12">Riboflavin-specific deaminase</fullName>
        </alternativeName>
    </domain>
    <domain>
        <recommendedName>
            <fullName evidence="12">5-amino-6-(5-phosphoribosylamino)uracil reductase</fullName>
            <ecNumber evidence="12">1.1.1.193</ecNumber>
        </recommendedName>
        <alternativeName>
            <fullName evidence="12">HTP reductase</fullName>
        </alternativeName>
    </domain>
</protein>
<evidence type="ECO:0000256" key="5">
    <source>
        <dbReference type="ARBA" id="ARBA00007417"/>
    </source>
</evidence>
<proteinExistence type="inferred from homology"/>
<dbReference type="GO" id="GO:0008835">
    <property type="term" value="F:diaminohydroxyphosphoribosylaminopyrimidine deaminase activity"/>
    <property type="evidence" value="ECO:0007669"/>
    <property type="project" value="UniProtKB-EC"/>
</dbReference>
<keyword evidence="15" id="KW-1185">Reference proteome</keyword>
<dbReference type="EMBL" id="JBHRTE010000002">
    <property type="protein sequence ID" value="MFC3166461.1"/>
    <property type="molecule type" value="Genomic_DNA"/>
</dbReference>
<comment type="function">
    <text evidence="1 12">Converts 2,5-diamino-6-(ribosylamino)-4(3h)-pyrimidinone 5'-phosphate into 5-amino-6-(ribosylamino)-2,4(1h,3h)-pyrimidinedione 5'-phosphate.</text>
</comment>
<dbReference type="PIRSF" id="PIRSF006769">
    <property type="entry name" value="RibD"/>
    <property type="match status" value="1"/>
</dbReference>
<keyword evidence="10 12" id="KW-0560">Oxidoreductase</keyword>
<dbReference type="Pfam" id="PF01872">
    <property type="entry name" value="RibD_C"/>
    <property type="match status" value="1"/>
</dbReference>
<comment type="pathway">
    <text evidence="2 12">Cofactor biosynthesis; riboflavin biosynthesis; 5-amino-6-(D-ribitylamino)uracil from GTP: step 2/4.</text>
</comment>
<dbReference type="Pfam" id="PF00383">
    <property type="entry name" value="dCMP_cyt_deam_1"/>
    <property type="match status" value="1"/>
</dbReference>
<comment type="catalytic activity">
    <reaction evidence="12">
        <text>2,5-diamino-6-hydroxy-4-(5-phosphoribosylamino)-pyrimidine + H2O + H(+) = 5-amino-6-(5-phospho-D-ribosylamino)uracil + NH4(+)</text>
        <dbReference type="Rhea" id="RHEA:21868"/>
        <dbReference type="ChEBI" id="CHEBI:15377"/>
        <dbReference type="ChEBI" id="CHEBI:15378"/>
        <dbReference type="ChEBI" id="CHEBI:28938"/>
        <dbReference type="ChEBI" id="CHEBI:58453"/>
        <dbReference type="ChEBI" id="CHEBI:58614"/>
        <dbReference type="EC" id="3.5.4.26"/>
    </reaction>
</comment>
<dbReference type="InterPro" id="IPR050765">
    <property type="entry name" value="Riboflavin_Biosynth_HTPR"/>
</dbReference>
<dbReference type="PANTHER" id="PTHR38011">
    <property type="entry name" value="DIHYDROFOLATE REDUCTASE FAMILY PROTEIN (AFU_ORTHOLOGUE AFUA_8G06820)"/>
    <property type="match status" value="1"/>
</dbReference>
<dbReference type="EC" id="3.5.4.26" evidence="12"/>
<evidence type="ECO:0000259" key="13">
    <source>
        <dbReference type="PROSITE" id="PS51747"/>
    </source>
</evidence>
<dbReference type="InterPro" id="IPR016193">
    <property type="entry name" value="Cytidine_deaminase-like"/>
</dbReference>
<keyword evidence="11" id="KW-0511">Multifunctional enzyme</keyword>
<dbReference type="PANTHER" id="PTHR38011:SF7">
    <property type="entry name" value="2,5-DIAMINO-6-RIBOSYLAMINO-4(3H)-PYRIMIDINONE 5'-PHOSPHATE REDUCTASE"/>
    <property type="match status" value="1"/>
</dbReference>
<comment type="pathway">
    <text evidence="3 12">Cofactor biosynthesis; riboflavin biosynthesis; 5-amino-6-(D-ribitylamino)uracil from GTP: step 3/4.</text>
</comment>
<dbReference type="SUPFAM" id="SSF53927">
    <property type="entry name" value="Cytidine deaminase-like"/>
    <property type="match status" value="1"/>
</dbReference>
<evidence type="ECO:0000256" key="12">
    <source>
        <dbReference type="PIRNR" id="PIRNR006769"/>
    </source>
</evidence>
<feature type="domain" description="CMP/dCMP-type deaminase" evidence="13">
    <location>
        <begin position="1"/>
        <end position="116"/>
    </location>
</feature>
<evidence type="ECO:0000256" key="1">
    <source>
        <dbReference type="ARBA" id="ARBA00002151"/>
    </source>
</evidence>
<evidence type="ECO:0000256" key="9">
    <source>
        <dbReference type="ARBA" id="ARBA00022857"/>
    </source>
</evidence>
<evidence type="ECO:0000256" key="7">
    <source>
        <dbReference type="ARBA" id="ARBA00022723"/>
    </source>
</evidence>
<evidence type="ECO:0000313" key="14">
    <source>
        <dbReference type="EMBL" id="MFC3166461.1"/>
    </source>
</evidence>
<dbReference type="InterPro" id="IPR004794">
    <property type="entry name" value="Eubact_RibD"/>
</dbReference>
<evidence type="ECO:0000256" key="8">
    <source>
        <dbReference type="ARBA" id="ARBA00022833"/>
    </source>
</evidence>
<keyword evidence="8 12" id="KW-0862">Zinc</keyword>
<dbReference type="Proteomes" id="UP001595557">
    <property type="component" value="Unassembled WGS sequence"/>
</dbReference>
<dbReference type="Gene3D" id="3.40.430.10">
    <property type="entry name" value="Dihydrofolate Reductase, subunit A"/>
    <property type="match status" value="2"/>
</dbReference>
<dbReference type="InterPro" id="IPR024072">
    <property type="entry name" value="DHFR-like_dom_sf"/>
</dbReference>
<evidence type="ECO:0000256" key="6">
    <source>
        <dbReference type="ARBA" id="ARBA00022619"/>
    </source>
</evidence>
<dbReference type="InterPro" id="IPR002125">
    <property type="entry name" value="CMP_dCMP_dom"/>
</dbReference>
<name>A0ABV7IEG9_9RHOB</name>
<organism evidence="14 15">
    <name type="scientific">Paracoccus fontiphilus</name>
    <dbReference type="NCBI Taxonomy" id="1815556"/>
    <lineage>
        <taxon>Bacteria</taxon>
        <taxon>Pseudomonadati</taxon>
        <taxon>Pseudomonadota</taxon>
        <taxon>Alphaproteobacteria</taxon>
        <taxon>Rhodobacterales</taxon>
        <taxon>Paracoccaceae</taxon>
        <taxon>Paracoccus</taxon>
    </lineage>
</organism>
<gene>
    <name evidence="14" type="primary">ribD</name>
    <name evidence="14" type="ORF">ACFOD7_00170</name>
</gene>
<dbReference type="NCBIfam" id="TIGR00326">
    <property type="entry name" value="eubact_ribD"/>
    <property type="match status" value="1"/>
</dbReference>
<dbReference type="EC" id="1.1.1.193" evidence="12"/>
<comment type="similarity">
    <text evidence="4 12">In the N-terminal section; belongs to the cytidine and deoxycytidylate deaminase family.</text>
</comment>
<dbReference type="InterPro" id="IPR016192">
    <property type="entry name" value="APOBEC/CMP_deaminase_Zn-bd"/>
</dbReference>
<accession>A0ABV7IEG9</accession>
<keyword evidence="7 12" id="KW-0479">Metal-binding</keyword>
<dbReference type="RefSeq" id="WP_207466996.1">
    <property type="nucleotide sequence ID" value="NZ_JAFNAW010000011.1"/>
</dbReference>
<comment type="similarity">
    <text evidence="5 12">In the C-terminal section; belongs to the HTP reductase family.</text>
</comment>
<evidence type="ECO:0000256" key="11">
    <source>
        <dbReference type="ARBA" id="ARBA00023268"/>
    </source>
</evidence>
<dbReference type="CDD" id="cd01284">
    <property type="entry name" value="Riboflavin_deaminase-reductase"/>
    <property type="match status" value="1"/>
</dbReference>
<dbReference type="PROSITE" id="PS51747">
    <property type="entry name" value="CYT_DCMP_DEAMINASES_2"/>
    <property type="match status" value="1"/>
</dbReference>
<reference evidence="15" key="1">
    <citation type="journal article" date="2019" name="Int. J. Syst. Evol. Microbiol.">
        <title>The Global Catalogue of Microorganisms (GCM) 10K type strain sequencing project: providing services to taxonomists for standard genome sequencing and annotation.</title>
        <authorList>
            <consortium name="The Broad Institute Genomics Platform"/>
            <consortium name="The Broad Institute Genome Sequencing Center for Infectious Disease"/>
            <person name="Wu L."/>
            <person name="Ma J."/>
        </authorList>
    </citation>
    <scope>NUCLEOTIDE SEQUENCE [LARGE SCALE GENOMIC DNA]</scope>
    <source>
        <strain evidence="15">KCTC 52239</strain>
    </source>
</reference>
<dbReference type="Gene3D" id="3.40.140.10">
    <property type="entry name" value="Cytidine Deaminase, domain 2"/>
    <property type="match status" value="1"/>
</dbReference>
<comment type="caution">
    <text evidence="14">The sequence shown here is derived from an EMBL/GenBank/DDBJ whole genome shotgun (WGS) entry which is preliminary data.</text>
</comment>
<keyword evidence="6 12" id="KW-0686">Riboflavin biosynthesis</keyword>
<evidence type="ECO:0000256" key="10">
    <source>
        <dbReference type="ARBA" id="ARBA00023002"/>
    </source>
</evidence>
<dbReference type="GO" id="GO:0008703">
    <property type="term" value="F:5-amino-6-(5-phosphoribosylamino)uracil reductase activity"/>
    <property type="evidence" value="ECO:0007669"/>
    <property type="project" value="UniProtKB-EC"/>
</dbReference>
<keyword evidence="9 12" id="KW-0521">NADP</keyword>
<dbReference type="PROSITE" id="PS00903">
    <property type="entry name" value="CYT_DCMP_DEAMINASES_1"/>
    <property type="match status" value="1"/>
</dbReference>